<comment type="similarity">
    <text evidence="2">Belongs to the SurE nucleotidase family.</text>
</comment>
<accession>A0ABY5ARH8</accession>
<proteinExistence type="inferred from homology"/>
<dbReference type="RefSeq" id="WP_252663859.1">
    <property type="nucleotide sequence ID" value="NZ_CP098611.1"/>
</dbReference>
<dbReference type="EC" id="3.1.3.5" evidence="3"/>
<dbReference type="NCBIfam" id="TIGR00087">
    <property type="entry name" value="surE"/>
    <property type="match status" value="1"/>
</dbReference>
<dbReference type="SUPFAM" id="SSF64167">
    <property type="entry name" value="SurE-like"/>
    <property type="match status" value="1"/>
</dbReference>
<feature type="domain" description="Survival protein SurE-like phosphatase/nucleotidase" evidence="6">
    <location>
        <begin position="3"/>
        <end position="172"/>
    </location>
</feature>
<gene>
    <name evidence="7" type="primary">surE</name>
    <name evidence="7" type="ORF">NEA10_03635</name>
</gene>
<dbReference type="PANTHER" id="PTHR30457:SF0">
    <property type="entry name" value="PHOSPHATASE, PUTATIVE (AFU_ORTHOLOGUE AFUA_4G01070)-RELATED"/>
    <property type="match status" value="1"/>
</dbReference>
<evidence type="ECO:0000313" key="8">
    <source>
        <dbReference type="Proteomes" id="UP001056708"/>
    </source>
</evidence>
<comment type="catalytic activity">
    <reaction evidence="1">
        <text>a ribonucleoside 5'-phosphate + H2O = a ribonucleoside + phosphate</text>
        <dbReference type="Rhea" id="RHEA:12484"/>
        <dbReference type="ChEBI" id="CHEBI:15377"/>
        <dbReference type="ChEBI" id="CHEBI:18254"/>
        <dbReference type="ChEBI" id="CHEBI:43474"/>
        <dbReference type="ChEBI" id="CHEBI:58043"/>
        <dbReference type="EC" id="3.1.3.5"/>
    </reaction>
</comment>
<reference evidence="7" key="1">
    <citation type="submission" date="2022-06" db="EMBL/GenBank/DDBJ databases">
        <title>Genome sequence of Phormidium yuhuli AB48 isolated from an industrial photobioreactor environment.</title>
        <authorList>
            <person name="Qiu Y."/>
            <person name="Noonan A.J.C."/>
            <person name="Dofher K."/>
            <person name="Koch M."/>
            <person name="Kieft B."/>
            <person name="Lin X."/>
            <person name="Ziels R.M."/>
            <person name="Hallam S.J."/>
        </authorList>
    </citation>
    <scope>NUCLEOTIDE SEQUENCE</scope>
    <source>
        <strain evidence="7">AB48</strain>
    </source>
</reference>
<dbReference type="InterPro" id="IPR036523">
    <property type="entry name" value="SurE-like_sf"/>
</dbReference>
<dbReference type="EMBL" id="CP098611">
    <property type="protein sequence ID" value="USR91830.1"/>
    <property type="molecule type" value="Genomic_DNA"/>
</dbReference>
<keyword evidence="5 7" id="KW-0378">Hydrolase</keyword>
<evidence type="ECO:0000256" key="5">
    <source>
        <dbReference type="ARBA" id="ARBA00022801"/>
    </source>
</evidence>
<protein>
    <recommendedName>
        <fullName evidence="3">5'-nucleotidase</fullName>
        <ecNumber evidence="3">3.1.3.5</ecNumber>
    </recommendedName>
</protein>
<evidence type="ECO:0000256" key="3">
    <source>
        <dbReference type="ARBA" id="ARBA00012643"/>
    </source>
</evidence>
<dbReference type="GO" id="GO:0008254">
    <property type="term" value="F:3'-nucleotidase activity"/>
    <property type="evidence" value="ECO:0007669"/>
    <property type="project" value="UniProtKB-EC"/>
</dbReference>
<dbReference type="InterPro" id="IPR030048">
    <property type="entry name" value="SurE"/>
</dbReference>
<evidence type="ECO:0000313" key="7">
    <source>
        <dbReference type="EMBL" id="USR91830.1"/>
    </source>
</evidence>
<dbReference type="NCBIfam" id="NF001493">
    <property type="entry name" value="PRK00346.2-3"/>
    <property type="match status" value="1"/>
</dbReference>
<evidence type="ECO:0000259" key="6">
    <source>
        <dbReference type="Pfam" id="PF01975"/>
    </source>
</evidence>
<keyword evidence="4" id="KW-0479">Metal-binding</keyword>
<dbReference type="Pfam" id="PF01975">
    <property type="entry name" value="SurE"/>
    <property type="match status" value="1"/>
</dbReference>
<dbReference type="InterPro" id="IPR002828">
    <property type="entry name" value="SurE-like_Pase/nucleotidase"/>
</dbReference>
<keyword evidence="8" id="KW-1185">Reference proteome</keyword>
<evidence type="ECO:0000256" key="1">
    <source>
        <dbReference type="ARBA" id="ARBA00000815"/>
    </source>
</evidence>
<dbReference type="PANTHER" id="PTHR30457">
    <property type="entry name" value="5'-NUCLEOTIDASE SURE"/>
    <property type="match status" value="1"/>
</dbReference>
<dbReference type="Gene3D" id="3.40.1210.10">
    <property type="entry name" value="Survival protein SurE-like phosphatase/nucleotidase"/>
    <property type="match status" value="1"/>
</dbReference>
<evidence type="ECO:0000256" key="2">
    <source>
        <dbReference type="ARBA" id="ARBA00011062"/>
    </source>
</evidence>
<evidence type="ECO:0000256" key="4">
    <source>
        <dbReference type="ARBA" id="ARBA00022723"/>
    </source>
</evidence>
<name>A0ABY5ARH8_9CYAN</name>
<dbReference type="Proteomes" id="UP001056708">
    <property type="component" value="Chromosome"/>
</dbReference>
<sequence length="235" mass="25878">MAIALTNDDGIDAPGLMALREAVAQVSEEPVWLIAPDSHLSGCGHQVTTHQPLRIEERAEGHIAVSGTPADCTRLALTHLCPEARWLLSGINFGGNLGVDEYISGTVAAVREATILGVRAIAFSQYRDRRLPPPDWHVSRRYAVAVLQALMARPLEAGCFWNVNFPHRPQREEGPEPSIPEIVFCPASQQPLPTQFKREGNQFIYIGDYSGRQRDSGDDVDVCFSGRIAITQRQI</sequence>
<organism evidence="7 8">
    <name type="scientific">Phormidium yuhuli AB48</name>
    <dbReference type="NCBI Taxonomy" id="2940671"/>
    <lineage>
        <taxon>Bacteria</taxon>
        <taxon>Bacillati</taxon>
        <taxon>Cyanobacteriota</taxon>
        <taxon>Cyanophyceae</taxon>
        <taxon>Oscillatoriophycideae</taxon>
        <taxon>Oscillatoriales</taxon>
        <taxon>Oscillatoriaceae</taxon>
        <taxon>Phormidium</taxon>
        <taxon>Phormidium yuhuli</taxon>
    </lineage>
</organism>